<evidence type="ECO:0000313" key="1">
    <source>
        <dbReference type="EMBL" id="KAH7907564.1"/>
    </source>
</evidence>
<keyword evidence="2" id="KW-1185">Reference proteome</keyword>
<dbReference type="EMBL" id="MU267893">
    <property type="protein sequence ID" value="KAH7907564.1"/>
    <property type="molecule type" value="Genomic_DNA"/>
</dbReference>
<accession>A0ACB8A3G0</accession>
<reference evidence="1" key="1">
    <citation type="journal article" date="2021" name="New Phytol.">
        <title>Evolutionary innovations through gain and loss of genes in the ectomycorrhizal Boletales.</title>
        <authorList>
            <person name="Wu G."/>
            <person name="Miyauchi S."/>
            <person name="Morin E."/>
            <person name="Kuo A."/>
            <person name="Drula E."/>
            <person name="Varga T."/>
            <person name="Kohler A."/>
            <person name="Feng B."/>
            <person name="Cao Y."/>
            <person name="Lipzen A."/>
            <person name="Daum C."/>
            <person name="Hundley H."/>
            <person name="Pangilinan J."/>
            <person name="Johnson J."/>
            <person name="Barry K."/>
            <person name="LaButti K."/>
            <person name="Ng V."/>
            <person name="Ahrendt S."/>
            <person name="Min B."/>
            <person name="Choi I.G."/>
            <person name="Park H."/>
            <person name="Plett J.M."/>
            <person name="Magnuson J."/>
            <person name="Spatafora J.W."/>
            <person name="Nagy L.G."/>
            <person name="Henrissat B."/>
            <person name="Grigoriev I.V."/>
            <person name="Yang Z.L."/>
            <person name="Xu J."/>
            <person name="Martin F.M."/>
        </authorList>
    </citation>
    <scope>NUCLEOTIDE SEQUENCE</scope>
    <source>
        <strain evidence="1">ATCC 28755</strain>
    </source>
</reference>
<dbReference type="Proteomes" id="UP000790377">
    <property type="component" value="Unassembled WGS sequence"/>
</dbReference>
<comment type="caution">
    <text evidence="1">The sequence shown here is derived from an EMBL/GenBank/DDBJ whole genome shotgun (WGS) entry which is preliminary data.</text>
</comment>
<protein>
    <submittedName>
        <fullName evidence="1">Uncharacterized protein</fullName>
    </submittedName>
</protein>
<name>A0ACB8A3G0_9AGAM</name>
<gene>
    <name evidence="1" type="ORF">BJ138DRAFT_485253</name>
</gene>
<evidence type="ECO:0000313" key="2">
    <source>
        <dbReference type="Proteomes" id="UP000790377"/>
    </source>
</evidence>
<organism evidence="1 2">
    <name type="scientific">Hygrophoropsis aurantiaca</name>
    <dbReference type="NCBI Taxonomy" id="72124"/>
    <lineage>
        <taxon>Eukaryota</taxon>
        <taxon>Fungi</taxon>
        <taxon>Dikarya</taxon>
        <taxon>Basidiomycota</taxon>
        <taxon>Agaricomycotina</taxon>
        <taxon>Agaricomycetes</taxon>
        <taxon>Agaricomycetidae</taxon>
        <taxon>Boletales</taxon>
        <taxon>Coniophorineae</taxon>
        <taxon>Hygrophoropsidaceae</taxon>
        <taxon>Hygrophoropsis</taxon>
    </lineage>
</organism>
<sequence>MNPQLIRARILTLGSFVINFACQLYGMISSPNMKEIADANHYAYSPNPIFIAAFFAFQVVVQIYWISKLFIASSTPESPKYNHRIILPGGIEEVDADMLSAHSTNEPEPSQMAYAPIYALGNLCIGGWMIFWMKGMFWASQALVTVNTVIQLYAVYYILGRSSPFALSRTNILTHLVAKTFAGIGVLDILDNGAVAARYAGPPSRLVQGVTAVLLALLAISSDLIFALCLMYDTTALVVGQPTWRLSLSVITGITALIVLAKASLTWNNRAGAASTGGSEGQLRR</sequence>
<proteinExistence type="predicted"/>